<keyword evidence="1" id="KW-0472">Membrane</keyword>
<dbReference type="STRING" id="443152.MDG893_10141"/>
<keyword evidence="3" id="KW-1185">Reference proteome</keyword>
<dbReference type="EMBL" id="ABCP01000001">
    <property type="protein sequence ID" value="EDM49552.1"/>
    <property type="molecule type" value="Genomic_DNA"/>
</dbReference>
<dbReference type="AlphaFoldDB" id="A6EUQ3"/>
<dbReference type="Proteomes" id="UP000005856">
    <property type="component" value="Unassembled WGS sequence"/>
</dbReference>
<keyword evidence="1" id="KW-0812">Transmembrane</keyword>
<dbReference type="RefSeq" id="WP_007151754.1">
    <property type="nucleotide sequence ID" value="NZ_ABCP01000001.1"/>
</dbReference>
<gene>
    <name evidence="2" type="ORF">MDG893_10141</name>
</gene>
<evidence type="ECO:0000313" key="3">
    <source>
        <dbReference type="Proteomes" id="UP000005856"/>
    </source>
</evidence>
<protein>
    <submittedName>
        <fullName evidence="2">Uncharacterized protein</fullName>
    </submittedName>
</protein>
<reference evidence="2 3" key="1">
    <citation type="submission" date="2007-06" db="EMBL/GenBank/DDBJ databases">
        <authorList>
            <person name="Green D."/>
            <person name="Ferriera S."/>
            <person name="Johnson J."/>
            <person name="Kravitz S."/>
            <person name="Beeson K."/>
            <person name="Sutton G."/>
            <person name="Rogers Y.-H."/>
            <person name="Friedman R."/>
            <person name="Frazier M."/>
            <person name="Venter J.C."/>
        </authorList>
    </citation>
    <scope>NUCLEOTIDE SEQUENCE [LARGE SCALE GENOMIC DNA]</scope>
    <source>
        <strain evidence="2 3">DG893</strain>
    </source>
</reference>
<keyword evidence="1" id="KW-1133">Transmembrane helix</keyword>
<proteinExistence type="predicted"/>
<name>A6EUQ3_9GAMM</name>
<accession>A6EUQ3</accession>
<comment type="caution">
    <text evidence="2">The sequence shown here is derived from an EMBL/GenBank/DDBJ whole genome shotgun (WGS) entry which is preliminary data.</text>
</comment>
<organism evidence="2 3">
    <name type="scientific">Marinobacter algicola DG893</name>
    <dbReference type="NCBI Taxonomy" id="443152"/>
    <lineage>
        <taxon>Bacteria</taxon>
        <taxon>Pseudomonadati</taxon>
        <taxon>Pseudomonadota</taxon>
        <taxon>Gammaproteobacteria</taxon>
        <taxon>Pseudomonadales</taxon>
        <taxon>Marinobacteraceae</taxon>
        <taxon>Marinobacter</taxon>
    </lineage>
</organism>
<feature type="transmembrane region" description="Helical" evidence="1">
    <location>
        <begin position="46"/>
        <end position="67"/>
    </location>
</feature>
<evidence type="ECO:0000256" key="1">
    <source>
        <dbReference type="SAM" id="Phobius"/>
    </source>
</evidence>
<evidence type="ECO:0000313" key="2">
    <source>
        <dbReference type="EMBL" id="EDM49552.1"/>
    </source>
</evidence>
<sequence length="74" mass="8119">MKILEKLFILMVGLFLPLFALAEEPGRMGEGMMGGNMMQGMGGMGIFMMVIMILLAVLLILAILALIKYLRNKG</sequence>